<dbReference type="PATRIC" id="fig|1331060.3.peg.3744"/>
<dbReference type="AlphaFoldDB" id="T0ILM1"/>
<gene>
    <name evidence="1" type="ORF">RLDS_19370</name>
</gene>
<protein>
    <submittedName>
        <fullName evidence="1">Uncharacterized protein</fullName>
    </submittedName>
</protein>
<comment type="caution">
    <text evidence="1">The sequence shown here is derived from an EMBL/GenBank/DDBJ whole genome shotgun (WGS) entry which is preliminary data.</text>
</comment>
<proteinExistence type="predicted"/>
<accession>T0ILM1</accession>
<name>T0ILM1_9SPHN</name>
<dbReference type="Proteomes" id="UP000015531">
    <property type="component" value="Unassembled WGS sequence"/>
</dbReference>
<organism evidence="1 2">
    <name type="scientific">Sphingobium lactosutens DS20</name>
    <dbReference type="NCBI Taxonomy" id="1331060"/>
    <lineage>
        <taxon>Bacteria</taxon>
        <taxon>Pseudomonadati</taxon>
        <taxon>Pseudomonadota</taxon>
        <taxon>Alphaproteobacteria</taxon>
        <taxon>Sphingomonadales</taxon>
        <taxon>Sphingomonadaceae</taxon>
        <taxon>Sphingobium</taxon>
    </lineage>
</organism>
<evidence type="ECO:0000313" key="2">
    <source>
        <dbReference type="Proteomes" id="UP000015531"/>
    </source>
</evidence>
<reference evidence="1 2" key="1">
    <citation type="journal article" date="2013" name="Genome Announc.">
        <title>Draft Genome Sequence of Sphingobium lactosutens Strain DS20T, Isolated from a Hexachlorocyclohexane Dumpsite.</title>
        <authorList>
            <person name="Kumar R."/>
            <person name="Dwivedi V."/>
            <person name="Negi V."/>
            <person name="Khurana J.P."/>
            <person name="Lal R."/>
        </authorList>
    </citation>
    <scope>NUCLEOTIDE SEQUENCE [LARGE SCALE GENOMIC DNA]</scope>
    <source>
        <strain evidence="1 2">DS20</strain>
    </source>
</reference>
<sequence length="43" mass="4546">MSGAVPMALADRHRAAEALLAICAPKIPAPVKARPGQKKRKKP</sequence>
<keyword evidence="2" id="KW-1185">Reference proteome</keyword>
<evidence type="ECO:0000313" key="1">
    <source>
        <dbReference type="EMBL" id="EQB12670.1"/>
    </source>
</evidence>
<dbReference type="EMBL" id="ATDP01000102">
    <property type="protein sequence ID" value="EQB12670.1"/>
    <property type="molecule type" value="Genomic_DNA"/>
</dbReference>
<dbReference type="RefSeq" id="WP_021227429.1">
    <property type="nucleotide sequence ID" value="NZ_ATDP01000102.1"/>
</dbReference>